<proteinExistence type="predicted"/>
<dbReference type="RefSeq" id="WP_218443796.1">
    <property type="nucleotide sequence ID" value="NZ_JAGSPA010000001.1"/>
</dbReference>
<reference evidence="2 3" key="1">
    <citation type="submission" date="2021-04" db="EMBL/GenBank/DDBJ databases">
        <authorList>
            <person name="Pira H."/>
            <person name="Risdian C."/>
            <person name="Wink J."/>
        </authorList>
    </citation>
    <scope>NUCLEOTIDE SEQUENCE [LARGE SCALE GENOMIC DNA]</scope>
    <source>
        <strain evidence="2 3">WHA3</strain>
    </source>
</reference>
<feature type="domain" description="PilZ" evidence="1">
    <location>
        <begin position="13"/>
        <end position="99"/>
    </location>
</feature>
<sequence>MNSSAVFIEAEMRDAERHRVRLHAEMRCPGTVRIPGVISDISRSGFRFDTGIDMPSGTRVNLGVHGMKGFDAVVIRQVDGHCGCAFLTPLDEPVLSALTSALD</sequence>
<protein>
    <submittedName>
        <fullName evidence="2">PilZ domain-containing protein</fullName>
    </submittedName>
</protein>
<name>A0ABS6SB83_9SPHN</name>
<dbReference type="Proteomes" id="UP000722336">
    <property type="component" value="Unassembled WGS sequence"/>
</dbReference>
<comment type="caution">
    <text evidence="2">The sequence shown here is derived from an EMBL/GenBank/DDBJ whole genome shotgun (WGS) entry which is preliminary data.</text>
</comment>
<gene>
    <name evidence="2" type="ORF">KCG44_01635</name>
</gene>
<accession>A0ABS6SB83</accession>
<evidence type="ECO:0000313" key="2">
    <source>
        <dbReference type="EMBL" id="MBV7255480.1"/>
    </source>
</evidence>
<dbReference type="InterPro" id="IPR009875">
    <property type="entry name" value="PilZ_domain"/>
</dbReference>
<keyword evidence="3" id="KW-1185">Reference proteome</keyword>
<dbReference type="EMBL" id="JAGSPA010000001">
    <property type="protein sequence ID" value="MBV7255480.1"/>
    <property type="molecule type" value="Genomic_DNA"/>
</dbReference>
<evidence type="ECO:0000313" key="3">
    <source>
        <dbReference type="Proteomes" id="UP000722336"/>
    </source>
</evidence>
<evidence type="ECO:0000259" key="1">
    <source>
        <dbReference type="Pfam" id="PF07238"/>
    </source>
</evidence>
<dbReference type="Pfam" id="PF07238">
    <property type="entry name" value="PilZ"/>
    <property type="match status" value="1"/>
</dbReference>
<organism evidence="2 3">
    <name type="scientific">Pacificimonas pallii</name>
    <dbReference type="NCBI Taxonomy" id="2827236"/>
    <lineage>
        <taxon>Bacteria</taxon>
        <taxon>Pseudomonadati</taxon>
        <taxon>Pseudomonadota</taxon>
        <taxon>Alphaproteobacteria</taxon>
        <taxon>Sphingomonadales</taxon>
        <taxon>Sphingosinicellaceae</taxon>
        <taxon>Pacificimonas</taxon>
    </lineage>
</organism>